<dbReference type="Pfam" id="PF03468">
    <property type="entry name" value="XS"/>
    <property type="match status" value="1"/>
</dbReference>
<accession>A0A2R6PWA1</accession>
<protein>
    <submittedName>
        <fullName evidence="3">Suppressor of gene silencing like protein</fullName>
    </submittedName>
</protein>
<feature type="region of interest" description="Disordered" evidence="1">
    <location>
        <begin position="608"/>
        <end position="641"/>
    </location>
</feature>
<dbReference type="Gramene" id="PSR98041">
    <property type="protein sequence ID" value="PSR98041"/>
    <property type="gene ID" value="CEY00_Acc24632"/>
</dbReference>
<dbReference type="Gene3D" id="3.30.70.2890">
    <property type="entry name" value="XS domain"/>
    <property type="match status" value="1"/>
</dbReference>
<dbReference type="InterPro" id="IPR038588">
    <property type="entry name" value="XS_domain_sf"/>
</dbReference>
<dbReference type="InterPro" id="IPR005380">
    <property type="entry name" value="XS_domain"/>
</dbReference>
<feature type="compositionally biased region" description="Basic and acidic residues" evidence="1">
    <location>
        <begin position="35"/>
        <end position="44"/>
    </location>
</feature>
<feature type="compositionally biased region" description="Basic and acidic residues" evidence="1">
    <location>
        <begin position="70"/>
        <end position="79"/>
    </location>
</feature>
<dbReference type="OrthoDB" id="777694at2759"/>
<dbReference type="PANTHER" id="PTHR46619:SF4">
    <property type="entry name" value="XS DOMAIN-CONTAINING PROTEIN-RELATED"/>
    <property type="match status" value="1"/>
</dbReference>
<dbReference type="STRING" id="1590841.A0A2R6PWA1"/>
<evidence type="ECO:0000259" key="2">
    <source>
        <dbReference type="Pfam" id="PF03468"/>
    </source>
</evidence>
<reference evidence="3 4" key="1">
    <citation type="submission" date="2017-07" db="EMBL/GenBank/DDBJ databases">
        <title>An improved, manually edited Actinidia chinensis var. chinensis (kiwifruit) genome highlights the challenges associated with draft genomes and gene prediction in plants.</title>
        <authorList>
            <person name="Pilkington S."/>
            <person name="Crowhurst R."/>
            <person name="Hilario E."/>
            <person name="Nardozza S."/>
            <person name="Fraser L."/>
            <person name="Peng Y."/>
            <person name="Gunaseelan K."/>
            <person name="Simpson R."/>
            <person name="Tahir J."/>
            <person name="Deroles S."/>
            <person name="Templeton K."/>
            <person name="Luo Z."/>
            <person name="Davy M."/>
            <person name="Cheng C."/>
            <person name="Mcneilage M."/>
            <person name="Scaglione D."/>
            <person name="Liu Y."/>
            <person name="Zhang Q."/>
            <person name="Datson P."/>
            <person name="De Silva N."/>
            <person name="Gardiner S."/>
            <person name="Bassett H."/>
            <person name="Chagne D."/>
            <person name="Mccallum J."/>
            <person name="Dzierzon H."/>
            <person name="Deng C."/>
            <person name="Wang Y.-Y."/>
            <person name="Barron N."/>
            <person name="Manako K."/>
            <person name="Bowen J."/>
            <person name="Foster T."/>
            <person name="Erridge Z."/>
            <person name="Tiffin H."/>
            <person name="Waite C."/>
            <person name="Davies K."/>
            <person name="Grierson E."/>
            <person name="Laing W."/>
            <person name="Kirk R."/>
            <person name="Chen X."/>
            <person name="Wood M."/>
            <person name="Montefiori M."/>
            <person name="Brummell D."/>
            <person name="Schwinn K."/>
            <person name="Catanach A."/>
            <person name="Fullerton C."/>
            <person name="Li D."/>
            <person name="Meiyalaghan S."/>
            <person name="Nieuwenhuizen N."/>
            <person name="Read N."/>
            <person name="Prakash R."/>
            <person name="Hunter D."/>
            <person name="Zhang H."/>
            <person name="Mckenzie M."/>
            <person name="Knabel M."/>
            <person name="Harris A."/>
            <person name="Allan A."/>
            <person name="Chen A."/>
            <person name="Janssen B."/>
            <person name="Plunkett B."/>
            <person name="Dwamena C."/>
            <person name="Voogd C."/>
            <person name="Leif D."/>
            <person name="Lafferty D."/>
            <person name="Souleyre E."/>
            <person name="Varkonyi-Gasic E."/>
            <person name="Gambi F."/>
            <person name="Hanley J."/>
            <person name="Yao J.-L."/>
            <person name="Cheung J."/>
            <person name="David K."/>
            <person name="Warren B."/>
            <person name="Marsh K."/>
            <person name="Snowden K."/>
            <person name="Lin-Wang K."/>
            <person name="Brian L."/>
            <person name="Martinez-Sanchez M."/>
            <person name="Wang M."/>
            <person name="Ileperuma N."/>
            <person name="Macnee N."/>
            <person name="Campin R."/>
            <person name="Mcatee P."/>
            <person name="Drummond R."/>
            <person name="Espley R."/>
            <person name="Ireland H."/>
            <person name="Wu R."/>
            <person name="Atkinson R."/>
            <person name="Karunairetnam S."/>
            <person name="Bulley S."/>
            <person name="Chunkath S."/>
            <person name="Hanley Z."/>
            <person name="Storey R."/>
            <person name="Thrimawithana A."/>
            <person name="Thomson S."/>
            <person name="David C."/>
            <person name="Testolin R."/>
        </authorList>
    </citation>
    <scope>NUCLEOTIDE SEQUENCE [LARGE SCALE GENOMIC DNA]</scope>
    <source>
        <strain evidence="4">cv. Red5</strain>
        <tissue evidence="3">Young leaf</tissue>
    </source>
</reference>
<dbReference type="GO" id="GO:0031047">
    <property type="term" value="P:regulatory ncRNA-mediated gene silencing"/>
    <property type="evidence" value="ECO:0007669"/>
    <property type="project" value="InterPro"/>
</dbReference>
<evidence type="ECO:0000313" key="4">
    <source>
        <dbReference type="Proteomes" id="UP000241394"/>
    </source>
</evidence>
<dbReference type="Proteomes" id="UP000241394">
    <property type="component" value="Chromosome LG22"/>
</dbReference>
<dbReference type="EMBL" id="NKQK01000022">
    <property type="protein sequence ID" value="PSR98041.1"/>
    <property type="molecule type" value="Genomic_DNA"/>
</dbReference>
<feature type="compositionally biased region" description="Basic and acidic residues" evidence="1">
    <location>
        <begin position="16"/>
        <end position="27"/>
    </location>
</feature>
<feature type="domain" description="XS" evidence="2">
    <location>
        <begin position="798"/>
        <end position="929"/>
    </location>
</feature>
<name>A0A2R6PWA1_ACTCC</name>
<sequence length="958" mass="110087">MQPRRHADYNTIPSDPKMKLRDREIGFGHDPYAPPRRDFLERSPHSRKSLSPRRAEGSRRLLDVNGRNNSLERREDYGRDFAGGGSGGGRGERVRSRLPPFVVNKRSHHDEGVSSRHLPELRRRYDFVDRMDVNADRLTREKEYDGSRLLGTSGPGMSSHELMGLEDDAVRNLFRLPKGSGTTSKYGEGGARFSLSSSNLDIGQYKDERVRYADPLLLDKLSGMESYREREKPMFYSRDGSYPQVSGTQSKDYNDSSFGISRSDFQGSYQDGMPLLADEYRSSAKIKDNLGFSDHAEMSTLDSGRDRNTEHKDLAHYRRDTFIPTRAERQDYFNRRPGGGDSDIYGYSSDEFYKTMSAREPVDYDHKDLLRSEMRDPMVEYADNREYTSRNVRDNSLQDHPSMRKQTVSSYLGIGVSPASKGEEYFGSKRAHVEFGRRGSGDQDIPHSGVPEDHKISHLRLDYDFGRDAGPASRNERMRNSPELKYETEMHTIAGRTYEIEEDHGMYDSFYRAPKRQYRADEEMSRLNSRSIVSSKWYDTSRVRDLHDRNEEWTGQDSDVSYSPRSVGYDDKLYQREERKFGGADRHRADRHRVSDFDDWLPSHDSMEHVQEHSMKPYKPGGRYSKGHLRPGPQSSNSSYRYNKRHFLPNNVWIRGKDDKKMDVHENEVDLSEDWVSSARSEPPEDSEEFKQMVHKAFLIFSKRLNETPSARKRYKEQGRAGSLFCIVCGRSTSKEFMDTQRLVTHAYMSHKVRLRAQHLGLHKAICVLLGWNSVVAPDVQTWVPEVFPEAEARAQKEDLILWPPVIIIHDSSIEENYTDECKFITLEAAGDFLRGKGFSGGKFKTCYGRPANRSVIVVKFSGTFSGLKDAERLHEYFVESKRGRADFERAAYRSCKGKSSGNSGVGAKQGRNVELVLYGYMGISEDLDRVDIDTKRKCLIKSKKEIQEFANAPVKPE</sequence>
<feature type="compositionally biased region" description="Basic and acidic residues" evidence="1">
    <location>
        <begin position="53"/>
        <end position="62"/>
    </location>
</feature>
<reference evidence="4" key="2">
    <citation type="journal article" date="2018" name="BMC Genomics">
        <title>A manually annotated Actinidia chinensis var. chinensis (kiwifruit) genome highlights the challenges associated with draft genomes and gene prediction in plants.</title>
        <authorList>
            <person name="Pilkington S.M."/>
            <person name="Crowhurst R."/>
            <person name="Hilario E."/>
            <person name="Nardozza S."/>
            <person name="Fraser L."/>
            <person name="Peng Y."/>
            <person name="Gunaseelan K."/>
            <person name="Simpson R."/>
            <person name="Tahir J."/>
            <person name="Deroles S.C."/>
            <person name="Templeton K."/>
            <person name="Luo Z."/>
            <person name="Davy M."/>
            <person name="Cheng C."/>
            <person name="McNeilage M."/>
            <person name="Scaglione D."/>
            <person name="Liu Y."/>
            <person name="Zhang Q."/>
            <person name="Datson P."/>
            <person name="De Silva N."/>
            <person name="Gardiner S.E."/>
            <person name="Bassett H."/>
            <person name="Chagne D."/>
            <person name="McCallum J."/>
            <person name="Dzierzon H."/>
            <person name="Deng C."/>
            <person name="Wang Y.Y."/>
            <person name="Barron L."/>
            <person name="Manako K."/>
            <person name="Bowen J."/>
            <person name="Foster T.M."/>
            <person name="Erridge Z.A."/>
            <person name="Tiffin H."/>
            <person name="Waite C.N."/>
            <person name="Davies K.M."/>
            <person name="Grierson E.P."/>
            <person name="Laing W.A."/>
            <person name="Kirk R."/>
            <person name="Chen X."/>
            <person name="Wood M."/>
            <person name="Montefiori M."/>
            <person name="Brummell D.A."/>
            <person name="Schwinn K.E."/>
            <person name="Catanach A."/>
            <person name="Fullerton C."/>
            <person name="Li D."/>
            <person name="Meiyalaghan S."/>
            <person name="Nieuwenhuizen N."/>
            <person name="Read N."/>
            <person name="Prakash R."/>
            <person name="Hunter D."/>
            <person name="Zhang H."/>
            <person name="McKenzie M."/>
            <person name="Knabel M."/>
            <person name="Harris A."/>
            <person name="Allan A.C."/>
            <person name="Gleave A."/>
            <person name="Chen A."/>
            <person name="Janssen B.J."/>
            <person name="Plunkett B."/>
            <person name="Ampomah-Dwamena C."/>
            <person name="Voogd C."/>
            <person name="Leif D."/>
            <person name="Lafferty D."/>
            <person name="Souleyre E.J.F."/>
            <person name="Varkonyi-Gasic E."/>
            <person name="Gambi F."/>
            <person name="Hanley J."/>
            <person name="Yao J.L."/>
            <person name="Cheung J."/>
            <person name="David K.M."/>
            <person name="Warren B."/>
            <person name="Marsh K."/>
            <person name="Snowden K.C."/>
            <person name="Lin-Wang K."/>
            <person name="Brian L."/>
            <person name="Martinez-Sanchez M."/>
            <person name="Wang M."/>
            <person name="Ileperuma N."/>
            <person name="Macnee N."/>
            <person name="Campin R."/>
            <person name="McAtee P."/>
            <person name="Drummond R.S.M."/>
            <person name="Espley R.V."/>
            <person name="Ireland H.S."/>
            <person name="Wu R."/>
            <person name="Atkinson R.G."/>
            <person name="Karunairetnam S."/>
            <person name="Bulley S."/>
            <person name="Chunkath S."/>
            <person name="Hanley Z."/>
            <person name="Storey R."/>
            <person name="Thrimawithana A.H."/>
            <person name="Thomson S."/>
            <person name="David C."/>
            <person name="Testolin R."/>
            <person name="Huang H."/>
            <person name="Hellens R.P."/>
            <person name="Schaffer R.J."/>
        </authorList>
    </citation>
    <scope>NUCLEOTIDE SEQUENCE [LARGE SCALE GENOMIC DNA]</scope>
    <source>
        <strain evidence="4">cv. Red5</strain>
    </source>
</reference>
<feature type="region of interest" description="Disordered" evidence="1">
    <location>
        <begin position="1"/>
        <end position="97"/>
    </location>
</feature>
<comment type="caution">
    <text evidence="3">The sequence shown here is derived from an EMBL/GenBank/DDBJ whole genome shotgun (WGS) entry which is preliminary data.</text>
</comment>
<evidence type="ECO:0000256" key="1">
    <source>
        <dbReference type="SAM" id="MobiDB-lite"/>
    </source>
</evidence>
<dbReference type="OMA" id="IVCGRSY"/>
<gene>
    <name evidence="3" type="ORF">CEY00_Acc24632</name>
</gene>
<dbReference type="InParanoid" id="A0A2R6PWA1"/>
<dbReference type="AlphaFoldDB" id="A0A2R6PWA1"/>
<dbReference type="PANTHER" id="PTHR46619">
    <property type="entry name" value="RNA RECOGNITION MOTIF XS DOMAIN PROTEIN-RELATED"/>
    <property type="match status" value="1"/>
</dbReference>
<proteinExistence type="predicted"/>
<evidence type="ECO:0000313" key="3">
    <source>
        <dbReference type="EMBL" id="PSR98041.1"/>
    </source>
</evidence>
<keyword evidence="4" id="KW-1185">Reference proteome</keyword>
<organism evidence="3 4">
    <name type="scientific">Actinidia chinensis var. chinensis</name>
    <name type="common">Chinese soft-hair kiwi</name>
    <dbReference type="NCBI Taxonomy" id="1590841"/>
    <lineage>
        <taxon>Eukaryota</taxon>
        <taxon>Viridiplantae</taxon>
        <taxon>Streptophyta</taxon>
        <taxon>Embryophyta</taxon>
        <taxon>Tracheophyta</taxon>
        <taxon>Spermatophyta</taxon>
        <taxon>Magnoliopsida</taxon>
        <taxon>eudicotyledons</taxon>
        <taxon>Gunneridae</taxon>
        <taxon>Pentapetalae</taxon>
        <taxon>asterids</taxon>
        <taxon>Ericales</taxon>
        <taxon>Actinidiaceae</taxon>
        <taxon>Actinidia</taxon>
    </lineage>
</organism>